<evidence type="ECO:0000313" key="1">
    <source>
        <dbReference type="EMBL" id="GHO96253.1"/>
    </source>
</evidence>
<dbReference type="EMBL" id="BNJK01000001">
    <property type="protein sequence ID" value="GHO96253.1"/>
    <property type="molecule type" value="Genomic_DNA"/>
</dbReference>
<evidence type="ECO:0000313" key="2">
    <source>
        <dbReference type="Proteomes" id="UP000597444"/>
    </source>
</evidence>
<proteinExistence type="predicted"/>
<organism evidence="1 2">
    <name type="scientific">Reticulibacter mediterranei</name>
    <dbReference type="NCBI Taxonomy" id="2778369"/>
    <lineage>
        <taxon>Bacteria</taxon>
        <taxon>Bacillati</taxon>
        <taxon>Chloroflexota</taxon>
        <taxon>Ktedonobacteria</taxon>
        <taxon>Ktedonobacterales</taxon>
        <taxon>Reticulibacteraceae</taxon>
        <taxon>Reticulibacter</taxon>
    </lineage>
</organism>
<reference evidence="1" key="1">
    <citation type="submission" date="2020-10" db="EMBL/GenBank/DDBJ databases">
        <title>Taxonomic study of unclassified bacteria belonging to the class Ktedonobacteria.</title>
        <authorList>
            <person name="Yabe S."/>
            <person name="Wang C.M."/>
            <person name="Zheng Y."/>
            <person name="Sakai Y."/>
            <person name="Cavaletti L."/>
            <person name="Monciardini P."/>
            <person name="Donadio S."/>
        </authorList>
    </citation>
    <scope>NUCLEOTIDE SEQUENCE</scope>
    <source>
        <strain evidence="1">ID150040</strain>
    </source>
</reference>
<protein>
    <submittedName>
        <fullName evidence="1">Uncharacterized protein</fullName>
    </submittedName>
</protein>
<keyword evidence="2" id="KW-1185">Reference proteome</keyword>
<name>A0A8J3IPL5_9CHLR</name>
<dbReference type="Proteomes" id="UP000597444">
    <property type="component" value="Unassembled WGS sequence"/>
</dbReference>
<comment type="caution">
    <text evidence="1">The sequence shown here is derived from an EMBL/GenBank/DDBJ whole genome shotgun (WGS) entry which is preliminary data.</text>
</comment>
<gene>
    <name evidence="1" type="ORF">KSF_063010</name>
</gene>
<sequence>MVKNLANWPADSFACCNERDEERESFMYNGWEDTIWPVHGELTCYCWHGTIESRKHNEFYK</sequence>
<dbReference type="AlphaFoldDB" id="A0A8J3IPL5"/>
<accession>A0A8J3IPL5</accession>